<sequence>MAIRKNEDIEVEEVKATPKKTTRKSTTTKRATKNTRSKVDLSKEVLVINMAQASFTYAAKKEMATLI</sequence>
<proteinExistence type="predicted"/>
<reference evidence="1" key="1">
    <citation type="submission" date="2024-09" db="EMBL/GenBank/DDBJ databases">
        <authorList>
            <person name="Gagne-Thivierge C."/>
        </authorList>
    </citation>
    <scope>NUCLEOTIDE SEQUENCE</scope>
    <source>
        <strain evidence="1">SC310</strain>
    </source>
</reference>
<name>A0ACD5FNC9_STAHY</name>
<organism evidence="1 2">
    <name type="scientific">Staphylococcus hyicus</name>
    <dbReference type="NCBI Taxonomy" id="1284"/>
    <lineage>
        <taxon>Bacteria</taxon>
        <taxon>Bacillati</taxon>
        <taxon>Bacillota</taxon>
        <taxon>Bacilli</taxon>
        <taxon>Bacillales</taxon>
        <taxon>Staphylococcaceae</taxon>
        <taxon>Staphylococcus</taxon>
    </lineage>
</organism>
<gene>
    <name evidence="1" type="ORF">QUC96_002125</name>
</gene>
<dbReference type="Proteomes" id="UP001234913">
    <property type="component" value="Chromosome"/>
</dbReference>
<evidence type="ECO:0000313" key="2">
    <source>
        <dbReference type="Proteomes" id="UP001234913"/>
    </source>
</evidence>
<evidence type="ECO:0000313" key="1">
    <source>
        <dbReference type="EMBL" id="XKR69673.1"/>
    </source>
</evidence>
<dbReference type="EMBL" id="CP171742">
    <property type="protein sequence ID" value="XKR69673.1"/>
    <property type="molecule type" value="Genomic_DNA"/>
</dbReference>
<keyword evidence="2" id="KW-1185">Reference proteome</keyword>
<accession>A0ACD5FNC9</accession>
<protein>
    <submittedName>
        <fullName evidence="1">Uncharacterized protein</fullName>
    </submittedName>
</protein>